<feature type="compositionally biased region" description="Gly residues" evidence="1">
    <location>
        <begin position="205"/>
        <end position="228"/>
    </location>
</feature>
<accession>A0A7K0DM42</accession>
<feature type="compositionally biased region" description="Gly residues" evidence="1">
    <location>
        <begin position="84"/>
        <end position="112"/>
    </location>
</feature>
<dbReference type="AlphaFoldDB" id="A0A7K0DM42"/>
<evidence type="ECO:0000256" key="1">
    <source>
        <dbReference type="SAM" id="MobiDB-lite"/>
    </source>
</evidence>
<evidence type="ECO:0000313" key="2">
    <source>
        <dbReference type="EMBL" id="MQY26382.1"/>
    </source>
</evidence>
<gene>
    <name evidence="2" type="ORF">NRB56_19470</name>
</gene>
<feature type="compositionally biased region" description="Gly residues" evidence="1">
    <location>
        <begin position="239"/>
        <end position="253"/>
    </location>
</feature>
<reference evidence="2 3" key="1">
    <citation type="submission" date="2019-10" db="EMBL/GenBank/DDBJ databases">
        <title>Nocardia macrotermitis sp. nov. and Nocardia aurantia sp. nov., isolated from the gut of fungus growing-termite Macrotermes natalensis.</title>
        <authorList>
            <person name="Benndorf R."/>
            <person name="Schwitalla J."/>
            <person name="Martin K."/>
            <person name="De Beer W."/>
            <person name="Kaster A.-K."/>
            <person name="Vollmers J."/>
            <person name="Poulsen M."/>
            <person name="Beemelmanns C."/>
        </authorList>
    </citation>
    <scope>NUCLEOTIDE SEQUENCE [LARGE SCALE GENOMIC DNA]</scope>
    <source>
        <strain evidence="2 3">RB56</strain>
    </source>
</reference>
<keyword evidence="3" id="KW-1185">Reference proteome</keyword>
<feature type="region of interest" description="Disordered" evidence="1">
    <location>
        <begin position="1"/>
        <end position="50"/>
    </location>
</feature>
<evidence type="ECO:0000313" key="3">
    <source>
        <dbReference type="Proteomes" id="UP000431401"/>
    </source>
</evidence>
<dbReference type="RefSeq" id="WP_194290789.1">
    <property type="nucleotide sequence ID" value="NZ_WEGI01000004.1"/>
</dbReference>
<proteinExistence type="predicted"/>
<feature type="compositionally biased region" description="Low complexity" evidence="1">
    <location>
        <begin position="33"/>
        <end position="44"/>
    </location>
</feature>
<dbReference type="Proteomes" id="UP000431401">
    <property type="component" value="Unassembled WGS sequence"/>
</dbReference>
<protein>
    <recommendedName>
        <fullName evidence="4">DUF5666 domain-containing protein</fullName>
    </recommendedName>
</protein>
<evidence type="ECO:0008006" key="4">
    <source>
        <dbReference type="Google" id="ProtNLM"/>
    </source>
</evidence>
<name>A0A7K0DM42_9NOCA</name>
<comment type="caution">
    <text evidence="2">The sequence shown here is derived from an EMBL/GenBank/DDBJ whole genome shotgun (WGS) entry which is preliminary data.</text>
</comment>
<dbReference type="EMBL" id="WEGI01000004">
    <property type="protein sequence ID" value="MQY26382.1"/>
    <property type="molecule type" value="Genomic_DNA"/>
</dbReference>
<feature type="compositionally biased region" description="Pro residues" evidence="1">
    <location>
        <begin position="1"/>
        <end position="16"/>
    </location>
</feature>
<organism evidence="2 3">
    <name type="scientific">Nocardia aurantia</name>
    <dbReference type="NCBI Taxonomy" id="2585199"/>
    <lineage>
        <taxon>Bacteria</taxon>
        <taxon>Bacillati</taxon>
        <taxon>Actinomycetota</taxon>
        <taxon>Actinomycetes</taxon>
        <taxon>Mycobacteriales</taxon>
        <taxon>Nocardiaceae</taxon>
        <taxon>Nocardia</taxon>
    </lineage>
</organism>
<sequence>MTHPPAPPSGPEPQPGTPEYAYRQQPTEPIAAPPGQQTWGTPQPAASPWTTKKSLAAVGIAAVIAAGGAGVIYAASGHSNTEHGPGGGPGIAMNGGPGGQSQQGQQGTGGQSEPGRAGTAPAAALHGQFVIAEGSTYVTETTQLGTVTAVSAESITAKSADDYTQTYTITASTTGASAVKVGDTVRILGTGAGGTSTATTITEGTGTGSTGGGFGAGRRGPGGSGGTGALADPGTQADGRGGPGFGGPGGRNGSGPHQFGGTDGNAPALPPGAPPAAG</sequence>
<feature type="region of interest" description="Disordered" evidence="1">
    <location>
        <begin position="196"/>
        <end position="278"/>
    </location>
</feature>
<feature type="compositionally biased region" description="Pro residues" evidence="1">
    <location>
        <begin position="268"/>
        <end position="278"/>
    </location>
</feature>
<feature type="region of interest" description="Disordered" evidence="1">
    <location>
        <begin position="80"/>
        <end position="121"/>
    </location>
</feature>